<evidence type="ECO:0008006" key="3">
    <source>
        <dbReference type="Google" id="ProtNLM"/>
    </source>
</evidence>
<name>A0A2K3DWH0_CHLRE</name>
<accession>A0A2K3DWH0</accession>
<evidence type="ECO:0000313" key="2">
    <source>
        <dbReference type="Proteomes" id="UP000006906"/>
    </source>
</evidence>
<dbReference type="PaxDb" id="3055-EDP06075"/>
<protein>
    <recommendedName>
        <fullName evidence="3">HNH nuclease domain-containing protein</fullName>
    </recommendedName>
</protein>
<dbReference type="Proteomes" id="UP000006906">
    <property type="component" value="Chromosome 3"/>
</dbReference>
<keyword evidence="2" id="KW-1185">Reference proteome</keyword>
<dbReference type="ExpressionAtlas" id="A0A2K3DWH0">
    <property type="expression patterns" value="baseline and differential"/>
</dbReference>
<dbReference type="GeneID" id="66052775"/>
<dbReference type="EMBL" id="CM008964">
    <property type="protein sequence ID" value="PNW84873.1"/>
    <property type="molecule type" value="Genomic_DNA"/>
</dbReference>
<dbReference type="AlphaFoldDB" id="A0A2K3DWH0"/>
<proteinExistence type="predicted"/>
<dbReference type="RefSeq" id="XP_042925843.1">
    <property type="nucleotide sequence ID" value="XM_043060714.1"/>
</dbReference>
<dbReference type="Gramene" id="PNW84873">
    <property type="protein sequence ID" value="PNW84873"/>
    <property type="gene ID" value="CHLRE_03g161900v5"/>
</dbReference>
<organism evidence="1 2">
    <name type="scientific">Chlamydomonas reinhardtii</name>
    <name type="common">Chlamydomonas smithii</name>
    <dbReference type="NCBI Taxonomy" id="3055"/>
    <lineage>
        <taxon>Eukaryota</taxon>
        <taxon>Viridiplantae</taxon>
        <taxon>Chlorophyta</taxon>
        <taxon>core chlorophytes</taxon>
        <taxon>Chlorophyceae</taxon>
        <taxon>CS clade</taxon>
        <taxon>Chlamydomonadales</taxon>
        <taxon>Chlamydomonadaceae</taxon>
        <taxon>Chlamydomonas</taxon>
    </lineage>
</organism>
<dbReference type="KEGG" id="cre:CHLRE_03g161900v5"/>
<reference evidence="1 2" key="1">
    <citation type="journal article" date="2007" name="Science">
        <title>The Chlamydomonas genome reveals the evolution of key animal and plant functions.</title>
        <authorList>
            <person name="Merchant S.S."/>
            <person name="Prochnik S.E."/>
            <person name="Vallon O."/>
            <person name="Harris E.H."/>
            <person name="Karpowicz S.J."/>
            <person name="Witman G.B."/>
            <person name="Terry A."/>
            <person name="Salamov A."/>
            <person name="Fritz-Laylin L.K."/>
            <person name="Marechal-Drouard L."/>
            <person name="Marshall W.F."/>
            <person name="Qu L.H."/>
            <person name="Nelson D.R."/>
            <person name="Sanderfoot A.A."/>
            <person name="Spalding M.H."/>
            <person name="Kapitonov V.V."/>
            <person name="Ren Q."/>
            <person name="Ferris P."/>
            <person name="Lindquist E."/>
            <person name="Shapiro H."/>
            <person name="Lucas S.M."/>
            <person name="Grimwood J."/>
            <person name="Schmutz J."/>
            <person name="Cardol P."/>
            <person name="Cerutti H."/>
            <person name="Chanfreau G."/>
            <person name="Chen C.L."/>
            <person name="Cognat V."/>
            <person name="Croft M.T."/>
            <person name="Dent R."/>
            <person name="Dutcher S."/>
            <person name="Fernandez E."/>
            <person name="Fukuzawa H."/>
            <person name="Gonzalez-Ballester D."/>
            <person name="Gonzalez-Halphen D."/>
            <person name="Hallmann A."/>
            <person name="Hanikenne M."/>
            <person name="Hippler M."/>
            <person name="Inwood W."/>
            <person name="Jabbari K."/>
            <person name="Kalanon M."/>
            <person name="Kuras R."/>
            <person name="Lefebvre P.A."/>
            <person name="Lemaire S.D."/>
            <person name="Lobanov A.V."/>
            <person name="Lohr M."/>
            <person name="Manuell A."/>
            <person name="Meier I."/>
            <person name="Mets L."/>
            <person name="Mittag M."/>
            <person name="Mittelmeier T."/>
            <person name="Moroney J.V."/>
            <person name="Moseley J."/>
            <person name="Napoli C."/>
            <person name="Nedelcu A.M."/>
            <person name="Niyogi K."/>
            <person name="Novoselov S.V."/>
            <person name="Paulsen I.T."/>
            <person name="Pazour G."/>
            <person name="Purton S."/>
            <person name="Ral J.P."/>
            <person name="Riano-Pachon D.M."/>
            <person name="Riekhof W."/>
            <person name="Rymarquis L."/>
            <person name="Schroda M."/>
            <person name="Stern D."/>
            <person name="Umen J."/>
            <person name="Willows R."/>
            <person name="Wilson N."/>
            <person name="Zimmer S.L."/>
            <person name="Allmer J."/>
            <person name="Balk J."/>
            <person name="Bisova K."/>
            <person name="Chen C.J."/>
            <person name="Elias M."/>
            <person name="Gendler K."/>
            <person name="Hauser C."/>
            <person name="Lamb M.R."/>
            <person name="Ledford H."/>
            <person name="Long J.C."/>
            <person name="Minagawa J."/>
            <person name="Page M.D."/>
            <person name="Pan J."/>
            <person name="Pootakham W."/>
            <person name="Roje S."/>
            <person name="Rose A."/>
            <person name="Stahlberg E."/>
            <person name="Terauchi A.M."/>
            <person name="Yang P."/>
            <person name="Ball S."/>
            <person name="Bowler C."/>
            <person name="Dieckmann C.L."/>
            <person name="Gladyshev V.N."/>
            <person name="Green P."/>
            <person name="Jorgensen R."/>
            <person name="Mayfield S."/>
            <person name="Mueller-Roeber B."/>
            <person name="Rajamani S."/>
            <person name="Sayre R.T."/>
            <person name="Brokstein P."/>
            <person name="Dubchak I."/>
            <person name="Goodstein D."/>
            <person name="Hornick L."/>
            <person name="Huang Y.W."/>
            <person name="Jhaveri J."/>
            <person name="Luo Y."/>
            <person name="Martinez D."/>
            <person name="Ngau W.C."/>
            <person name="Otillar B."/>
            <person name="Poliakov A."/>
            <person name="Porter A."/>
            <person name="Szajkowski L."/>
            <person name="Werner G."/>
            <person name="Zhou K."/>
            <person name="Grigoriev I.V."/>
            <person name="Rokhsar D.S."/>
            <person name="Grossman A.R."/>
        </authorList>
    </citation>
    <scope>NUCLEOTIDE SEQUENCE [LARGE SCALE GENOMIC DNA]</scope>
    <source>
        <strain evidence="2">CC-503</strain>
    </source>
</reference>
<evidence type="ECO:0000313" key="1">
    <source>
        <dbReference type="EMBL" id="PNW84873.1"/>
    </source>
</evidence>
<dbReference type="InParanoid" id="A0A2K3DWH0"/>
<dbReference type="OrthoDB" id="526577at2759"/>
<gene>
    <name evidence="1" type="ORF">CHLRE_03g161900v5</name>
</gene>
<sequence length="361" mass="39063">MMWCQQASAPTIRDALLWANEEDDPTSIQPIIDALCQQGWEVDKQKAGRLFCSLDPFSSAYASLNDRQRTVLKLAIQASAAGLGVGSTGAVAAAGPGQGSTAAGVTLADLHRKVSKMESVLQQHLPFLLSKVLVWRDGSTATHSNSEKDRKTSALKSELQSAGVKGCQLLGEGIPPNCVSLAHLCKLSWADGLGLSKEDVSSPRNALLLSKPIERAYSNSAVCFYEDPADKKLKLHILWDELKSQKLSDCQWLGGPNGNGYAELTNAFGDTTYGDLEARPLQYYSSTVVPFRRVLSAHAQLSLDRAQRDGKMAESWTFQDYRSIENVLTWLQNAELQEPPIANSVSDSSEVMSMGSASAAL</sequence>